<sequence>MPSKDGKIFDNIVYIGLGVNGLTALYLLLMYFEII</sequence>
<keyword evidence="1" id="KW-0812">Transmembrane</keyword>
<proteinExistence type="predicted"/>
<dbReference type="AlphaFoldDB" id="A0A381WL02"/>
<reference evidence="2" key="1">
    <citation type="submission" date="2018-05" db="EMBL/GenBank/DDBJ databases">
        <authorList>
            <person name="Lanie J.A."/>
            <person name="Ng W.-L."/>
            <person name="Kazmierczak K.M."/>
            <person name="Andrzejewski T.M."/>
            <person name="Davidsen T.M."/>
            <person name="Wayne K.J."/>
            <person name="Tettelin H."/>
            <person name="Glass J.I."/>
            <person name="Rusch D."/>
            <person name="Podicherti R."/>
            <person name="Tsui H.-C.T."/>
            <person name="Winkler M.E."/>
        </authorList>
    </citation>
    <scope>NUCLEOTIDE SEQUENCE</scope>
</reference>
<protein>
    <submittedName>
        <fullName evidence="2">Uncharacterized protein</fullName>
    </submittedName>
</protein>
<feature type="transmembrane region" description="Helical" evidence="1">
    <location>
        <begin position="12"/>
        <end position="32"/>
    </location>
</feature>
<keyword evidence="1" id="KW-0472">Membrane</keyword>
<evidence type="ECO:0000313" key="2">
    <source>
        <dbReference type="EMBL" id="SVA53159.1"/>
    </source>
</evidence>
<accession>A0A381WL02</accession>
<gene>
    <name evidence="2" type="ORF">METZ01_LOCUS106013</name>
</gene>
<name>A0A381WL02_9ZZZZ</name>
<organism evidence="2">
    <name type="scientific">marine metagenome</name>
    <dbReference type="NCBI Taxonomy" id="408172"/>
    <lineage>
        <taxon>unclassified sequences</taxon>
        <taxon>metagenomes</taxon>
        <taxon>ecological metagenomes</taxon>
    </lineage>
</organism>
<dbReference type="EMBL" id="UINC01012133">
    <property type="protein sequence ID" value="SVA53159.1"/>
    <property type="molecule type" value="Genomic_DNA"/>
</dbReference>
<evidence type="ECO:0000256" key="1">
    <source>
        <dbReference type="SAM" id="Phobius"/>
    </source>
</evidence>
<keyword evidence="1" id="KW-1133">Transmembrane helix</keyword>